<keyword evidence="4 7" id="KW-0235">DNA replication</keyword>
<evidence type="ECO:0000256" key="5">
    <source>
        <dbReference type="ARBA" id="ARBA00023242"/>
    </source>
</evidence>
<evidence type="ECO:0000256" key="2">
    <source>
        <dbReference type="ARBA" id="ARBA00007276"/>
    </source>
</evidence>
<feature type="compositionally biased region" description="Acidic residues" evidence="8">
    <location>
        <begin position="382"/>
        <end position="394"/>
    </location>
</feature>
<dbReference type="Pfam" id="PF11719">
    <property type="entry name" value="Drc1-Sld2"/>
    <property type="match status" value="1"/>
</dbReference>
<feature type="region of interest" description="Disordered" evidence="8">
    <location>
        <begin position="750"/>
        <end position="784"/>
    </location>
</feature>
<dbReference type="GO" id="GO:1902977">
    <property type="term" value="P:mitotic DNA replication preinitiation complex assembly"/>
    <property type="evidence" value="ECO:0007669"/>
    <property type="project" value="TreeGrafter"/>
</dbReference>
<reference evidence="9" key="1">
    <citation type="submission" date="2017-12" db="EMBL/GenBank/DDBJ databases">
        <title>Gene loss provides genomic basis for host adaptation in cereal stripe rust fungi.</title>
        <authorList>
            <person name="Xia C."/>
        </authorList>
    </citation>
    <scope>NUCLEOTIDE SEQUENCE [LARGE SCALE GENOMIC DNA]</scope>
    <source>
        <strain evidence="9">93-210</strain>
    </source>
</reference>
<feature type="compositionally biased region" description="Basic and acidic residues" evidence="8">
    <location>
        <begin position="773"/>
        <end position="784"/>
    </location>
</feature>
<feature type="compositionally biased region" description="Acidic residues" evidence="8">
    <location>
        <begin position="458"/>
        <end position="467"/>
    </location>
</feature>
<evidence type="ECO:0000256" key="3">
    <source>
        <dbReference type="ARBA" id="ARBA00018363"/>
    </source>
</evidence>
<comment type="similarity">
    <text evidence="2 7">Belongs to the SLD2 family.</text>
</comment>
<dbReference type="PANTHER" id="PTHR28124:SF1">
    <property type="entry name" value="DNA REPLICATION REGULATOR SLD2"/>
    <property type="match status" value="1"/>
</dbReference>
<dbReference type="InterPro" id="IPR040203">
    <property type="entry name" value="Sld2"/>
</dbReference>
<comment type="caution">
    <text evidence="9">The sequence shown here is derived from an EMBL/GenBank/DDBJ whole genome shotgun (WGS) entry which is preliminary data.</text>
</comment>
<evidence type="ECO:0000313" key="10">
    <source>
        <dbReference type="Proteomes" id="UP000239156"/>
    </source>
</evidence>
<evidence type="ECO:0000256" key="8">
    <source>
        <dbReference type="SAM" id="MobiDB-lite"/>
    </source>
</evidence>
<keyword evidence="10" id="KW-1185">Reference proteome</keyword>
<dbReference type="GO" id="GO:0031261">
    <property type="term" value="C:DNA replication preinitiation complex"/>
    <property type="evidence" value="ECO:0007669"/>
    <property type="project" value="TreeGrafter"/>
</dbReference>
<feature type="region of interest" description="Disordered" evidence="8">
    <location>
        <begin position="557"/>
        <end position="706"/>
    </location>
</feature>
<evidence type="ECO:0000256" key="1">
    <source>
        <dbReference type="ARBA" id="ARBA00004123"/>
    </source>
</evidence>
<organism evidence="9 10">
    <name type="scientific">Puccinia striiformis</name>
    <dbReference type="NCBI Taxonomy" id="27350"/>
    <lineage>
        <taxon>Eukaryota</taxon>
        <taxon>Fungi</taxon>
        <taxon>Dikarya</taxon>
        <taxon>Basidiomycota</taxon>
        <taxon>Pucciniomycotina</taxon>
        <taxon>Pucciniomycetes</taxon>
        <taxon>Pucciniales</taxon>
        <taxon>Pucciniaceae</taxon>
        <taxon>Puccinia</taxon>
    </lineage>
</organism>
<feature type="region of interest" description="Disordered" evidence="8">
    <location>
        <begin position="83"/>
        <end position="316"/>
    </location>
</feature>
<dbReference type="CDD" id="cd22289">
    <property type="entry name" value="RecQL4_SLD2_NTD"/>
    <property type="match status" value="1"/>
</dbReference>
<feature type="compositionally biased region" description="Basic residues" evidence="8">
    <location>
        <begin position="364"/>
        <end position="378"/>
    </location>
</feature>
<feature type="compositionally biased region" description="Basic and acidic residues" evidence="8">
    <location>
        <begin position="633"/>
        <end position="651"/>
    </location>
</feature>
<keyword evidence="6 7" id="KW-0131">Cell cycle</keyword>
<comment type="subcellular location">
    <subcellularLocation>
        <location evidence="1 7">Nucleus</location>
    </subcellularLocation>
</comment>
<evidence type="ECO:0000256" key="4">
    <source>
        <dbReference type="ARBA" id="ARBA00022705"/>
    </source>
</evidence>
<feature type="compositionally biased region" description="Basic and acidic residues" evidence="8">
    <location>
        <begin position="509"/>
        <end position="526"/>
    </location>
</feature>
<feature type="region of interest" description="Disordered" evidence="8">
    <location>
        <begin position="503"/>
        <end position="526"/>
    </location>
</feature>
<feature type="compositionally biased region" description="Basic and acidic residues" evidence="8">
    <location>
        <begin position="157"/>
        <end position="173"/>
    </location>
</feature>
<evidence type="ECO:0000256" key="6">
    <source>
        <dbReference type="ARBA" id="ARBA00023306"/>
    </source>
</evidence>
<feature type="compositionally biased region" description="Basic residues" evidence="8">
    <location>
        <begin position="412"/>
        <end position="421"/>
    </location>
</feature>
<feature type="compositionally biased region" description="Acidic residues" evidence="8">
    <location>
        <begin position="585"/>
        <end position="619"/>
    </location>
</feature>
<dbReference type="GO" id="GO:0000727">
    <property type="term" value="P:double-strand break repair via break-induced replication"/>
    <property type="evidence" value="ECO:0007669"/>
    <property type="project" value="TreeGrafter"/>
</dbReference>
<dbReference type="VEuPathDB" id="FungiDB:PSTT_04558"/>
<feature type="compositionally biased region" description="Polar residues" evidence="8">
    <location>
        <begin position="131"/>
        <end position="143"/>
    </location>
</feature>
<keyword evidence="5 7" id="KW-0539">Nucleus</keyword>
<accession>A0A2S4VRR4</accession>
<dbReference type="GO" id="GO:0003697">
    <property type="term" value="F:single-stranded DNA binding"/>
    <property type="evidence" value="ECO:0007669"/>
    <property type="project" value="TreeGrafter"/>
</dbReference>
<evidence type="ECO:0000313" key="9">
    <source>
        <dbReference type="EMBL" id="POW12253.1"/>
    </source>
</evidence>
<dbReference type="PANTHER" id="PTHR28124">
    <property type="entry name" value="DNA REPLICATION REGULATOR SLD2"/>
    <property type="match status" value="1"/>
</dbReference>
<sequence>MDSTPSSSSSASQLTQLKTKLKTWERQFRATEGRAPGKADIKANPEIGRCFFHLGINPKNLKLTTASLSMISTAKMYAAYNSSRKGQKGSDEPPIPSSSHSHNNQHHHHPGLSTPKSKTRSESLKGKSHKNTSQENLNISSPSKKYAHANSPSKIRKLVEEHSPRKLQYERLRKSQNKSTTTPTHLRTNPFDLDSGGGKGSPALFADLLLESKRDTPRTKARKFIEGEGSPFKPRSNPPVLIHPGSQPVGSGLSSFLKPQPIQSQEKSSQDNVFDNLNDDEDDEVLGPSPFKPAPNHVFQPLFDEPEADFDDHSLSPSKMIKSKWKINSTIPFVSQSQNHPSGSGSNNNPIPPQCAQKEAGQTGKKRSIGLGTKRKRLILPGEEDQSFYEDIPDAETIYASKGRASAPLLNKKSRSNKHPPNKNLNKKTSDKKTTKAQLLVRKTGGTKDSSNARLNDGSEEEEDDSNESGQETTIHPDLPFGNPDQSAVYTELETFTFTAPVKTGNALKGKETSRESADQLTVKEKGKSKVIEGMSNGLEPKPVALGTRKVLVRAYRPIEPSQMSQTSDTNYFGEGPSDGFDDPKELEEVEEEEEEEPSDDWEEVDETQSGDEEEEVEGEIGISEELMNILNVDDRMTTDGEDRRQLLRERRRERKVRKILDGMTLMEKTLTGPGPSGGGSTEAMGGKSSGRGKKVTNGQKSTTAEILRRARLTGKGDHEQEEEDLRFELALNELDIDQQLEDQVVDLDDDWDDEPAGWKNELLDPDLDTFDDDSHSDLNHFTF</sequence>
<dbReference type="AlphaFoldDB" id="A0A2S4VRR4"/>
<evidence type="ECO:0000256" key="7">
    <source>
        <dbReference type="RuleBase" id="RU367067"/>
    </source>
</evidence>
<gene>
    <name evidence="9" type="ORF">PSTT_04558</name>
</gene>
<dbReference type="VEuPathDB" id="FungiDB:PSHT_13683"/>
<name>A0A2S4VRR4_9BASI</name>
<feature type="compositionally biased region" description="Basic and acidic residues" evidence="8">
    <location>
        <begin position="210"/>
        <end position="226"/>
    </location>
</feature>
<proteinExistence type="inferred from homology"/>
<dbReference type="Gene3D" id="1.10.10.1460">
    <property type="match status" value="1"/>
</dbReference>
<feature type="region of interest" description="Disordered" evidence="8">
    <location>
        <begin position="332"/>
        <end position="487"/>
    </location>
</feature>
<protein>
    <recommendedName>
        <fullName evidence="3 7">DNA replication regulator SLD2</fullName>
    </recommendedName>
</protein>
<feature type="compositionally biased region" description="Polar residues" evidence="8">
    <location>
        <begin position="177"/>
        <end position="187"/>
    </location>
</feature>
<comment type="function">
    <text evidence="7">Has a role in the initiation of DNA replication. Required at S-phase checkpoint.</text>
</comment>
<dbReference type="InterPro" id="IPR021110">
    <property type="entry name" value="DNA_rep_checkpnt_protein"/>
</dbReference>
<dbReference type="GO" id="GO:0003688">
    <property type="term" value="F:DNA replication origin binding"/>
    <property type="evidence" value="ECO:0007669"/>
    <property type="project" value="TreeGrafter"/>
</dbReference>
<feature type="compositionally biased region" description="Low complexity" evidence="8">
    <location>
        <begin position="335"/>
        <end position="349"/>
    </location>
</feature>
<dbReference type="Proteomes" id="UP000239156">
    <property type="component" value="Unassembled WGS sequence"/>
</dbReference>
<feature type="compositionally biased region" description="Polar residues" evidence="8">
    <location>
        <begin position="562"/>
        <end position="571"/>
    </location>
</feature>
<dbReference type="EMBL" id="PKSL01000032">
    <property type="protein sequence ID" value="POW12253.1"/>
    <property type="molecule type" value="Genomic_DNA"/>
</dbReference>
<dbReference type="GO" id="GO:0006270">
    <property type="term" value="P:DNA replication initiation"/>
    <property type="evidence" value="ECO:0007669"/>
    <property type="project" value="UniProtKB-UniRule"/>
</dbReference>